<feature type="signal peptide" evidence="1">
    <location>
        <begin position="1"/>
        <end position="22"/>
    </location>
</feature>
<dbReference type="Pfam" id="PF06468">
    <property type="entry name" value="Spond_N"/>
    <property type="match status" value="1"/>
</dbReference>
<keyword evidence="1" id="KW-0732">Signal</keyword>
<proteinExistence type="predicted"/>
<dbReference type="Gene3D" id="2.60.40.2130">
    <property type="entry name" value="F-spondin domain"/>
    <property type="match status" value="1"/>
</dbReference>
<dbReference type="EMBL" id="JBHUHT010000017">
    <property type="protein sequence ID" value="MFD2097295.1"/>
    <property type="molecule type" value="Genomic_DNA"/>
</dbReference>
<evidence type="ECO:0000259" key="2">
    <source>
        <dbReference type="Pfam" id="PF06468"/>
    </source>
</evidence>
<gene>
    <name evidence="3" type="ORF">ACFSJ3_14960</name>
</gene>
<name>A0ABW4XQE2_9GAMM</name>
<protein>
    <submittedName>
        <fullName evidence="3">Spondin domain-containing protein</fullName>
    </submittedName>
</protein>
<dbReference type="InterPro" id="IPR038678">
    <property type="entry name" value="Spondin_N_sf"/>
</dbReference>
<dbReference type="NCBIfam" id="NF038123">
    <property type="entry name" value="NF038123_dom"/>
    <property type="match status" value="1"/>
</dbReference>
<evidence type="ECO:0000313" key="4">
    <source>
        <dbReference type="Proteomes" id="UP001597380"/>
    </source>
</evidence>
<evidence type="ECO:0000313" key="3">
    <source>
        <dbReference type="EMBL" id="MFD2097295.1"/>
    </source>
</evidence>
<keyword evidence="4" id="KW-1185">Reference proteome</keyword>
<accession>A0ABW4XQE2</accession>
<dbReference type="Proteomes" id="UP001597380">
    <property type="component" value="Unassembled WGS sequence"/>
</dbReference>
<reference evidence="4" key="1">
    <citation type="journal article" date="2019" name="Int. J. Syst. Evol. Microbiol.">
        <title>The Global Catalogue of Microorganisms (GCM) 10K type strain sequencing project: providing services to taxonomists for standard genome sequencing and annotation.</title>
        <authorList>
            <consortium name="The Broad Institute Genomics Platform"/>
            <consortium name="The Broad Institute Genome Sequencing Center for Infectious Disease"/>
            <person name="Wu L."/>
            <person name="Ma J."/>
        </authorList>
    </citation>
    <scope>NUCLEOTIDE SEQUENCE [LARGE SCALE GENOMIC DNA]</scope>
    <source>
        <strain evidence="4">CGMCC 1.10992</strain>
    </source>
</reference>
<feature type="chain" id="PRO_5045182914" evidence="1">
    <location>
        <begin position="23"/>
        <end position="231"/>
    </location>
</feature>
<dbReference type="InterPro" id="IPR009465">
    <property type="entry name" value="Spondin_N"/>
</dbReference>
<feature type="domain" description="Spondin" evidence="2">
    <location>
        <begin position="36"/>
        <end position="153"/>
    </location>
</feature>
<comment type="caution">
    <text evidence="3">The sequence shown here is derived from an EMBL/GenBank/DDBJ whole genome shotgun (WGS) entry which is preliminary data.</text>
</comment>
<dbReference type="RefSeq" id="WP_345340455.1">
    <property type="nucleotide sequence ID" value="NZ_BAABLI010000015.1"/>
</dbReference>
<organism evidence="3 4">
    <name type="scientific">Corallincola platygyrae</name>
    <dbReference type="NCBI Taxonomy" id="1193278"/>
    <lineage>
        <taxon>Bacteria</taxon>
        <taxon>Pseudomonadati</taxon>
        <taxon>Pseudomonadota</taxon>
        <taxon>Gammaproteobacteria</taxon>
        <taxon>Alteromonadales</taxon>
        <taxon>Psychromonadaceae</taxon>
        <taxon>Corallincola</taxon>
    </lineage>
</organism>
<evidence type="ECO:0000256" key="1">
    <source>
        <dbReference type="SAM" id="SignalP"/>
    </source>
</evidence>
<sequence length="231" mass="23432">MNKLKFALPAAVMLAAGASANAAQLEISVQNLTHGIHFTPLIIAAHPGDVYMYQTGEAASAALQAMAEGGDISMLEAALDGMPVLSNPAGGLLAPGASTTPMMLDTGEMTYLSLTGMLLPTNDGFVGLDRWMIPSEPGTYTVYLKGYDAGTEANDEIINGGGMSGVPGIPVAPGGDGGTGASGVTSTELNTTVHIHPGVLGDFDPAGGVSDLDPSAHRWLNPVAKLTVTVQ</sequence>